<dbReference type="GO" id="GO:0003824">
    <property type="term" value="F:catalytic activity"/>
    <property type="evidence" value="ECO:0007669"/>
    <property type="project" value="InterPro"/>
</dbReference>
<gene>
    <name evidence="2" type="ORF">AVEN_224031_1</name>
</gene>
<dbReference type="OrthoDB" id="6780406at2759"/>
<evidence type="ECO:0000259" key="1">
    <source>
        <dbReference type="Pfam" id="PF14529"/>
    </source>
</evidence>
<organism evidence="2 3">
    <name type="scientific">Araneus ventricosus</name>
    <name type="common">Orbweaver spider</name>
    <name type="synonym">Epeira ventricosa</name>
    <dbReference type="NCBI Taxonomy" id="182803"/>
    <lineage>
        <taxon>Eukaryota</taxon>
        <taxon>Metazoa</taxon>
        <taxon>Ecdysozoa</taxon>
        <taxon>Arthropoda</taxon>
        <taxon>Chelicerata</taxon>
        <taxon>Arachnida</taxon>
        <taxon>Araneae</taxon>
        <taxon>Araneomorphae</taxon>
        <taxon>Entelegynae</taxon>
        <taxon>Araneoidea</taxon>
        <taxon>Araneidae</taxon>
        <taxon>Araneus</taxon>
    </lineage>
</organism>
<keyword evidence="3" id="KW-1185">Reference proteome</keyword>
<accession>A0A4Y2NGU0</accession>
<feature type="domain" description="Endonuclease/exonuclease/phosphatase" evidence="1">
    <location>
        <begin position="1"/>
        <end position="80"/>
    </location>
</feature>
<dbReference type="Proteomes" id="UP000499080">
    <property type="component" value="Unassembled WGS sequence"/>
</dbReference>
<protein>
    <recommendedName>
        <fullName evidence="1">Endonuclease/exonuclease/phosphatase domain-containing protein</fullName>
    </recommendedName>
</protein>
<name>A0A4Y2NGU0_ARAVE</name>
<dbReference type="SUPFAM" id="SSF56219">
    <property type="entry name" value="DNase I-like"/>
    <property type="match status" value="1"/>
</dbReference>
<dbReference type="InterPro" id="IPR036691">
    <property type="entry name" value="Endo/exonu/phosph_ase_sf"/>
</dbReference>
<dbReference type="Pfam" id="PF14529">
    <property type="entry name" value="Exo_endo_phos_2"/>
    <property type="match status" value="1"/>
</dbReference>
<dbReference type="InterPro" id="IPR005135">
    <property type="entry name" value="Endo/exonuclease/phosphatase"/>
</dbReference>
<dbReference type="AlphaFoldDB" id="A0A4Y2NGU0"/>
<dbReference type="EMBL" id="BGPR01009124">
    <property type="protein sequence ID" value="GBN38123.1"/>
    <property type="molecule type" value="Genomic_DNA"/>
</dbReference>
<sequence length="82" mass="9343">MNAHSTLWVIQMTASRQCNVEDFISSTNLHLLNVKDAGPTFQQRNAKGWPDLILSIGQHFPDTTSWKVLEDVSFSDHNFIKI</sequence>
<comment type="caution">
    <text evidence="2">The sequence shown here is derived from an EMBL/GenBank/DDBJ whole genome shotgun (WGS) entry which is preliminary data.</text>
</comment>
<dbReference type="Gene3D" id="3.60.10.10">
    <property type="entry name" value="Endonuclease/exonuclease/phosphatase"/>
    <property type="match status" value="1"/>
</dbReference>
<evidence type="ECO:0000313" key="2">
    <source>
        <dbReference type="EMBL" id="GBN38123.1"/>
    </source>
</evidence>
<proteinExistence type="predicted"/>
<evidence type="ECO:0000313" key="3">
    <source>
        <dbReference type="Proteomes" id="UP000499080"/>
    </source>
</evidence>
<reference evidence="2 3" key="1">
    <citation type="journal article" date="2019" name="Sci. Rep.">
        <title>Orb-weaving spider Araneus ventricosus genome elucidates the spidroin gene catalogue.</title>
        <authorList>
            <person name="Kono N."/>
            <person name="Nakamura H."/>
            <person name="Ohtoshi R."/>
            <person name="Moran D.A.P."/>
            <person name="Shinohara A."/>
            <person name="Yoshida Y."/>
            <person name="Fujiwara M."/>
            <person name="Mori M."/>
            <person name="Tomita M."/>
            <person name="Arakawa K."/>
        </authorList>
    </citation>
    <scope>NUCLEOTIDE SEQUENCE [LARGE SCALE GENOMIC DNA]</scope>
</reference>